<evidence type="ECO:0000313" key="1">
    <source>
        <dbReference type="EMBL" id="CAG8742939.1"/>
    </source>
</evidence>
<sequence>YPNKRPRLDFNNIPLDLNQPLTPLLKTDGLSWDYQESPKLEEELRVHVQDLYSVFKKNRRDKSNTLIFFMVSGAGCGKSRNATEIPKTLCKIFVNDLELRPRLEDALIFAITFENGTKSTCLPKLMQICANQKNVALKELTVILIVDGLQTTLINENDATLVRPFHQMVADSHQKELQSNDGDLTIPPGCQFWQHFEHFIASFHVLKSNVFETDEEIKLQDIHADAKHHFGTATIRNVLLSLKKAIWQESTKSSAYSTNKMVTCKRGDNQINFNLENASACIINGSSASFGDSFCLVHFANSPQLYIESHQTKCLKSQTVSQQVFNEEYEKASDKDDIFLLYTCGSSNVTRLSPLSAIVDCDCWKLYFGPFAEKAFLLV</sequence>
<evidence type="ECO:0000313" key="2">
    <source>
        <dbReference type="Proteomes" id="UP000789570"/>
    </source>
</evidence>
<keyword evidence="2" id="KW-1185">Reference proteome</keyword>
<feature type="non-terminal residue" evidence="1">
    <location>
        <position position="1"/>
    </location>
</feature>
<comment type="caution">
    <text evidence="1">The sequence shown here is derived from an EMBL/GenBank/DDBJ whole genome shotgun (WGS) entry which is preliminary data.</text>
</comment>
<proteinExistence type="predicted"/>
<dbReference type="OrthoDB" id="2446007at2759"/>
<protein>
    <submittedName>
        <fullName evidence="1">2705_t:CDS:1</fullName>
    </submittedName>
</protein>
<gene>
    <name evidence="1" type="ORF">FCALED_LOCUS15757</name>
</gene>
<name>A0A9N9IN36_9GLOM</name>
<dbReference type="AlphaFoldDB" id="A0A9N9IN36"/>
<accession>A0A9N9IN36</accession>
<dbReference type="Proteomes" id="UP000789570">
    <property type="component" value="Unassembled WGS sequence"/>
</dbReference>
<reference evidence="1" key="1">
    <citation type="submission" date="2021-06" db="EMBL/GenBank/DDBJ databases">
        <authorList>
            <person name="Kallberg Y."/>
            <person name="Tangrot J."/>
            <person name="Rosling A."/>
        </authorList>
    </citation>
    <scope>NUCLEOTIDE SEQUENCE</scope>
    <source>
        <strain evidence="1">UK204</strain>
    </source>
</reference>
<feature type="non-terminal residue" evidence="1">
    <location>
        <position position="379"/>
    </location>
</feature>
<organism evidence="1 2">
    <name type="scientific">Funneliformis caledonium</name>
    <dbReference type="NCBI Taxonomy" id="1117310"/>
    <lineage>
        <taxon>Eukaryota</taxon>
        <taxon>Fungi</taxon>
        <taxon>Fungi incertae sedis</taxon>
        <taxon>Mucoromycota</taxon>
        <taxon>Glomeromycotina</taxon>
        <taxon>Glomeromycetes</taxon>
        <taxon>Glomerales</taxon>
        <taxon>Glomeraceae</taxon>
        <taxon>Funneliformis</taxon>
    </lineage>
</organism>
<dbReference type="EMBL" id="CAJVPQ010015544">
    <property type="protein sequence ID" value="CAG8742939.1"/>
    <property type="molecule type" value="Genomic_DNA"/>
</dbReference>